<evidence type="ECO:0000313" key="3">
    <source>
        <dbReference type="EMBL" id="CAF3611858.1"/>
    </source>
</evidence>
<feature type="transmembrane region" description="Helical" evidence="2">
    <location>
        <begin position="216"/>
        <end position="235"/>
    </location>
</feature>
<feature type="transmembrane region" description="Helical" evidence="2">
    <location>
        <begin position="272"/>
        <end position="293"/>
    </location>
</feature>
<evidence type="ECO:0000256" key="2">
    <source>
        <dbReference type="SAM" id="Phobius"/>
    </source>
</evidence>
<dbReference type="Proteomes" id="UP000663874">
    <property type="component" value="Unassembled WGS sequence"/>
</dbReference>
<dbReference type="Gene3D" id="1.20.1250.20">
    <property type="entry name" value="MFS general substrate transporter like domains"/>
    <property type="match status" value="2"/>
</dbReference>
<proteinExistence type="predicted"/>
<dbReference type="SUPFAM" id="SSF103473">
    <property type="entry name" value="MFS general substrate transporter"/>
    <property type="match status" value="2"/>
</dbReference>
<feature type="compositionally biased region" description="Polar residues" evidence="1">
    <location>
        <begin position="480"/>
        <end position="501"/>
    </location>
</feature>
<protein>
    <submittedName>
        <fullName evidence="3">Uncharacterized protein</fullName>
    </submittedName>
</protein>
<feature type="transmembrane region" description="Helical" evidence="2">
    <location>
        <begin position="363"/>
        <end position="385"/>
    </location>
</feature>
<feature type="transmembrane region" description="Helical" evidence="2">
    <location>
        <begin position="147"/>
        <end position="166"/>
    </location>
</feature>
<feature type="region of interest" description="Disordered" evidence="1">
    <location>
        <begin position="467"/>
        <end position="501"/>
    </location>
</feature>
<evidence type="ECO:0000313" key="4">
    <source>
        <dbReference type="Proteomes" id="UP000663874"/>
    </source>
</evidence>
<name>A0A818NRU8_9BILA</name>
<keyword evidence="2" id="KW-0812">Transmembrane</keyword>
<dbReference type="PANTHER" id="PTHR23534">
    <property type="entry name" value="MFS PERMEASE"/>
    <property type="match status" value="1"/>
</dbReference>
<feature type="transmembrane region" description="Helical" evidence="2">
    <location>
        <begin position="337"/>
        <end position="357"/>
    </location>
</feature>
<feature type="transmembrane region" description="Helical" evidence="2">
    <location>
        <begin position="178"/>
        <end position="196"/>
    </location>
</feature>
<dbReference type="EMBL" id="CAJOBE010000276">
    <property type="protein sequence ID" value="CAF3611858.1"/>
    <property type="molecule type" value="Genomic_DNA"/>
</dbReference>
<dbReference type="AlphaFoldDB" id="A0A818NRU8"/>
<keyword evidence="2" id="KW-1133">Transmembrane helix</keyword>
<dbReference type="InterPro" id="IPR036259">
    <property type="entry name" value="MFS_trans_sf"/>
</dbReference>
<feature type="transmembrane region" description="Helical" evidence="2">
    <location>
        <begin position="55"/>
        <end position="77"/>
    </location>
</feature>
<feature type="transmembrane region" description="Helical" evidence="2">
    <location>
        <begin position="89"/>
        <end position="110"/>
    </location>
</feature>
<comment type="caution">
    <text evidence="3">The sequence shown here is derived from an EMBL/GenBank/DDBJ whole genome shotgun (WGS) entry which is preliminary data.</text>
</comment>
<keyword evidence="2" id="KW-0472">Membrane</keyword>
<dbReference type="PANTHER" id="PTHR23534:SF1">
    <property type="entry name" value="MAJOR FACILITATOR SUPERFAMILY PROTEIN"/>
    <property type="match status" value="1"/>
</dbReference>
<reference evidence="3" key="1">
    <citation type="submission" date="2021-02" db="EMBL/GenBank/DDBJ databases">
        <authorList>
            <person name="Nowell W R."/>
        </authorList>
    </citation>
    <scope>NUCLEOTIDE SEQUENCE</scope>
</reference>
<feature type="region of interest" description="Disordered" evidence="1">
    <location>
        <begin position="15"/>
        <end position="35"/>
    </location>
</feature>
<sequence length="501" mass="55565">MANLNPALEKHRTTTNGESLDITKQENQSEDQPPPFWSISGLRTRWADAQFRKMLWNIFLLSWSWSLGEGVFFIQISTTTLAATNFANWYLATIPIGFMLLVGTIWSVFLPRVVARIGYRPPLYLGALMGMTGAGICIVATWYRLYWLLVIGAAFLGGQVPCTLYYRLVALQFSTPQFASKAIAMVVAGGCLSAVIGPEIAKHTVNALSKPFSGAYLTTLCECTLLLFTMTMIQFTEIKNADYRPVSTSSTRTASGINKNGRSIYVIATQRTFLVAALGGFVSWSAMAIQMSATPLAMTAAGYDFVQVTTAVEYHLLGMFVPSFISGNLCSWFGSRLIMLTGVIIQLTGTLLFQRGFEVSHFNLGLIIIGVGWNFGYVGASTLLTQSHRPEEKPKTHSMWIPQDEYLLVIILRPQLKHFDKNSSNRTRTMQLLQNEIEKRTKTNQSSSSSSNSSSCTPVMMFLLTSSSKQKTTKEKRKQNLLSSCFDNPRSSQSTVDEFAL</sequence>
<accession>A0A818NRU8</accession>
<organism evidence="3 4">
    <name type="scientific">Rotaria sordida</name>
    <dbReference type="NCBI Taxonomy" id="392033"/>
    <lineage>
        <taxon>Eukaryota</taxon>
        <taxon>Metazoa</taxon>
        <taxon>Spiralia</taxon>
        <taxon>Gnathifera</taxon>
        <taxon>Rotifera</taxon>
        <taxon>Eurotatoria</taxon>
        <taxon>Bdelloidea</taxon>
        <taxon>Philodinida</taxon>
        <taxon>Philodinidae</taxon>
        <taxon>Rotaria</taxon>
    </lineage>
</organism>
<evidence type="ECO:0000256" key="1">
    <source>
        <dbReference type="SAM" id="MobiDB-lite"/>
    </source>
</evidence>
<gene>
    <name evidence="3" type="ORF">FNK824_LOCUS3954</name>
</gene>
<feature type="transmembrane region" description="Helical" evidence="2">
    <location>
        <begin position="122"/>
        <end position="141"/>
    </location>
</feature>